<gene>
    <name evidence="1" type="ORF">ABEB36_011900</name>
</gene>
<evidence type="ECO:0000313" key="2">
    <source>
        <dbReference type="Proteomes" id="UP001566132"/>
    </source>
</evidence>
<keyword evidence="2" id="KW-1185">Reference proteome</keyword>
<dbReference type="EMBL" id="JBDJPC010000009">
    <property type="protein sequence ID" value="KAL1491281.1"/>
    <property type="molecule type" value="Genomic_DNA"/>
</dbReference>
<name>A0ABD1EA80_HYPHA</name>
<evidence type="ECO:0000313" key="1">
    <source>
        <dbReference type="EMBL" id="KAL1491281.1"/>
    </source>
</evidence>
<organism evidence="1 2">
    <name type="scientific">Hypothenemus hampei</name>
    <name type="common">Coffee berry borer</name>
    <dbReference type="NCBI Taxonomy" id="57062"/>
    <lineage>
        <taxon>Eukaryota</taxon>
        <taxon>Metazoa</taxon>
        <taxon>Ecdysozoa</taxon>
        <taxon>Arthropoda</taxon>
        <taxon>Hexapoda</taxon>
        <taxon>Insecta</taxon>
        <taxon>Pterygota</taxon>
        <taxon>Neoptera</taxon>
        <taxon>Endopterygota</taxon>
        <taxon>Coleoptera</taxon>
        <taxon>Polyphaga</taxon>
        <taxon>Cucujiformia</taxon>
        <taxon>Curculionidae</taxon>
        <taxon>Scolytinae</taxon>
        <taxon>Hypothenemus</taxon>
    </lineage>
</organism>
<sequence>MCGGTEVIWNWTLHPKQDNNVGTKKRFGVHHMSKPHHSGLLEHLGPSRLNHYEETVLF</sequence>
<comment type="caution">
    <text evidence="1">The sequence shown here is derived from an EMBL/GenBank/DDBJ whole genome shotgun (WGS) entry which is preliminary data.</text>
</comment>
<protein>
    <submittedName>
        <fullName evidence="1">Uncharacterized protein</fullName>
    </submittedName>
</protein>
<dbReference type="AlphaFoldDB" id="A0ABD1EA80"/>
<accession>A0ABD1EA80</accession>
<reference evidence="1 2" key="1">
    <citation type="submission" date="2024-05" db="EMBL/GenBank/DDBJ databases">
        <title>Genetic variation in Jamaican populations of the coffee berry borer (Hypothenemus hampei).</title>
        <authorList>
            <person name="Errbii M."/>
            <person name="Myrie A."/>
        </authorList>
    </citation>
    <scope>NUCLEOTIDE SEQUENCE [LARGE SCALE GENOMIC DNA]</scope>
    <source>
        <strain evidence="1">JA-Hopewell-2020-01-JO</strain>
        <tissue evidence="1">Whole body</tissue>
    </source>
</reference>
<proteinExistence type="predicted"/>
<dbReference type="Proteomes" id="UP001566132">
    <property type="component" value="Unassembled WGS sequence"/>
</dbReference>